<feature type="domain" description="PPM-type phosphatase" evidence="4">
    <location>
        <begin position="583"/>
        <end position="794"/>
    </location>
</feature>
<dbReference type="InterPro" id="IPR011006">
    <property type="entry name" value="CheY-like_superfamily"/>
</dbReference>
<keyword evidence="6" id="KW-1185">Reference proteome</keyword>
<dbReference type="SMART" id="SM00331">
    <property type="entry name" value="PP2C_SIG"/>
    <property type="match status" value="1"/>
</dbReference>
<dbReference type="InterPro" id="IPR036457">
    <property type="entry name" value="PPM-type-like_dom_sf"/>
</dbReference>
<accession>A0ABS6ZA70</accession>
<feature type="region of interest" description="Disordered" evidence="2">
    <location>
        <begin position="87"/>
        <end position="115"/>
    </location>
</feature>
<proteinExistence type="predicted"/>
<dbReference type="Gene3D" id="3.30.450.20">
    <property type="entry name" value="PAS domain"/>
    <property type="match status" value="1"/>
</dbReference>
<evidence type="ECO:0000259" key="3">
    <source>
        <dbReference type="PROSITE" id="PS50921"/>
    </source>
</evidence>
<evidence type="ECO:0000256" key="2">
    <source>
        <dbReference type="SAM" id="MobiDB-lite"/>
    </source>
</evidence>
<dbReference type="PANTHER" id="PTHR43156:SF2">
    <property type="entry name" value="STAGE II SPORULATION PROTEIN E"/>
    <property type="match status" value="1"/>
</dbReference>
<dbReference type="EMBL" id="WTFF01000180">
    <property type="protein sequence ID" value="MBW5484643.1"/>
    <property type="molecule type" value="Genomic_DNA"/>
</dbReference>
<reference evidence="5 6" key="1">
    <citation type="submission" date="2019-12" db="EMBL/GenBank/DDBJ databases">
        <title>Genome sequence of Streptomyces bambusae.</title>
        <authorList>
            <person name="Bansal K."/>
            <person name="Choksket S."/>
            <person name="Korpole S."/>
            <person name="Patil P.B."/>
        </authorList>
    </citation>
    <scope>NUCLEOTIDE SEQUENCE [LARGE SCALE GENOMIC DNA]</scope>
    <source>
        <strain evidence="5 6">SK60</strain>
    </source>
</reference>
<dbReference type="Gene3D" id="3.60.40.10">
    <property type="entry name" value="PPM-type phosphatase domain"/>
    <property type="match status" value="1"/>
</dbReference>
<name>A0ABS6ZA70_9ACTN</name>
<evidence type="ECO:0000313" key="5">
    <source>
        <dbReference type="EMBL" id="MBW5484643.1"/>
    </source>
</evidence>
<evidence type="ECO:0000256" key="1">
    <source>
        <dbReference type="ARBA" id="ARBA00022801"/>
    </source>
</evidence>
<dbReference type="InterPro" id="IPR035965">
    <property type="entry name" value="PAS-like_dom_sf"/>
</dbReference>
<dbReference type="InterPro" id="IPR005561">
    <property type="entry name" value="ANTAR"/>
</dbReference>
<dbReference type="InterPro" id="IPR001932">
    <property type="entry name" value="PPM-type_phosphatase-like_dom"/>
</dbReference>
<dbReference type="RefSeq" id="WP_219669341.1">
    <property type="nucleotide sequence ID" value="NZ_WTFF01000180.1"/>
</dbReference>
<feature type="domain" description="ANTAR" evidence="3">
    <location>
        <begin position="23"/>
        <end position="84"/>
    </location>
</feature>
<organism evidence="5 6">
    <name type="scientific">Streptomyces bambusae</name>
    <dbReference type="NCBI Taxonomy" id="1550616"/>
    <lineage>
        <taxon>Bacteria</taxon>
        <taxon>Bacillati</taxon>
        <taxon>Actinomycetota</taxon>
        <taxon>Actinomycetes</taxon>
        <taxon>Kitasatosporales</taxon>
        <taxon>Streptomycetaceae</taxon>
        <taxon>Streptomyces</taxon>
    </lineage>
</organism>
<dbReference type="SUPFAM" id="SSF52172">
    <property type="entry name" value="CheY-like"/>
    <property type="match status" value="1"/>
</dbReference>
<dbReference type="PROSITE" id="PS50921">
    <property type="entry name" value="ANTAR"/>
    <property type="match status" value="1"/>
</dbReference>
<dbReference type="PROSITE" id="PS51746">
    <property type="entry name" value="PPM_2"/>
    <property type="match status" value="1"/>
</dbReference>
<comment type="caution">
    <text evidence="5">The sequence shown here is derived from an EMBL/GenBank/DDBJ whole genome shotgun (WGS) entry which is preliminary data.</text>
</comment>
<dbReference type="Proteomes" id="UP000812013">
    <property type="component" value="Unassembled WGS sequence"/>
</dbReference>
<dbReference type="SUPFAM" id="SSF55785">
    <property type="entry name" value="PYP-like sensor domain (PAS domain)"/>
    <property type="match status" value="1"/>
</dbReference>
<dbReference type="InterPro" id="IPR052016">
    <property type="entry name" value="Bact_Sigma-Reg"/>
</dbReference>
<gene>
    <name evidence="5" type="ORF">GPJ59_22880</name>
</gene>
<keyword evidence="1" id="KW-0378">Hydrolase</keyword>
<dbReference type="SMART" id="SM01012">
    <property type="entry name" value="ANTAR"/>
    <property type="match status" value="1"/>
</dbReference>
<dbReference type="PANTHER" id="PTHR43156">
    <property type="entry name" value="STAGE II SPORULATION PROTEIN E-RELATED"/>
    <property type="match status" value="1"/>
</dbReference>
<dbReference type="InterPro" id="IPR036388">
    <property type="entry name" value="WH-like_DNA-bd_sf"/>
</dbReference>
<sequence>MEDEPVSPAGGASPEALALAKVVARLRAEVADLEAGAAMAAVRERAKGVLMAQEGLSPGEAHELLRQRAERDRCTLAEECWLTLGSTGRPAASKATGQPPAAAASPPRTGRYATGASEDGHRALLARLAEGLAATSTASEVAELLRAVLGDTEQVDAVLIYTLAVAGGLQLAGHAGIDASLAEQWSRIPPLAGVAALEALTEAHAVWLEDPDLDAERYLLIGGPGPWPSRAWIPVPGERPATVVVGFHRTRPGPFTDGTRSLLGRVVELCGGPLRGSGRPGAAAPAYEDEDVTAVQRIFDVLSGPAVLLTPVRSAEGRVEDFRIDAAAAESVDVAGRRGKELVGRRILETYPTVAGTALWDGYLDTLTTGTVYEGLPFTYEEVAAGAPFRSVYSVRAARWEGRLVVSWTRHDTSEREARRLDDLQRLGNLGWATWNLATDTMNWSDQVYTIFGRDRALGPVTLEELPSHVVPADLPGLGAALRRLLGEGAAVDQPFRITTVHGVRHLRFVAEAHADSDGTPIEVHGFFQDLTTQRGTEIALRESERANLVQRGMLKAERALAARLQETLLPIPEQTLELAGLRVDVAYLPADAGVNVGGDWYSAIPLPDGSALFVVGDVAGHGLAAVGAMAQLRFTAKGMAITGSKLPVVLSRLNTLLLHTATESYGATATMVMARYRPENHRLTWVRAGHLPPVLIRDGEGHCLSQPEGRLLGASFGAPYGQAVLDLLPGDHFLLYTDGLVEDPAEDIEEGLARLAASAAHLVRGGRDQTLARSLAAGRPRHRDDICVLDVHLPPES</sequence>
<dbReference type="Pfam" id="PF07228">
    <property type="entry name" value="SpoIIE"/>
    <property type="match status" value="1"/>
</dbReference>
<dbReference type="Pfam" id="PF03861">
    <property type="entry name" value="ANTAR"/>
    <property type="match status" value="1"/>
</dbReference>
<dbReference type="Gene3D" id="1.10.10.10">
    <property type="entry name" value="Winged helix-like DNA-binding domain superfamily/Winged helix DNA-binding domain"/>
    <property type="match status" value="1"/>
</dbReference>
<protein>
    <submittedName>
        <fullName evidence="5">SpoIIE family protein phosphatase</fullName>
    </submittedName>
</protein>
<evidence type="ECO:0000259" key="4">
    <source>
        <dbReference type="PROSITE" id="PS51746"/>
    </source>
</evidence>
<dbReference type="SUPFAM" id="SSF81606">
    <property type="entry name" value="PP2C-like"/>
    <property type="match status" value="1"/>
</dbReference>
<evidence type="ECO:0000313" key="6">
    <source>
        <dbReference type="Proteomes" id="UP000812013"/>
    </source>
</evidence>